<evidence type="ECO:0000313" key="3">
    <source>
        <dbReference type="Proteomes" id="UP000034954"/>
    </source>
</evidence>
<evidence type="ECO:0000313" key="2">
    <source>
        <dbReference type="EMBL" id="KKO18863.1"/>
    </source>
</evidence>
<keyword evidence="3" id="KW-1185">Reference proteome</keyword>
<organism evidence="2 3">
    <name type="scientific">Candidatus Brocadia fulgida</name>
    <dbReference type="NCBI Taxonomy" id="380242"/>
    <lineage>
        <taxon>Bacteria</taxon>
        <taxon>Pseudomonadati</taxon>
        <taxon>Planctomycetota</taxon>
        <taxon>Candidatus Brocadiia</taxon>
        <taxon>Candidatus Brocadiales</taxon>
        <taxon>Candidatus Brocadiaceae</taxon>
        <taxon>Candidatus Brocadia</taxon>
    </lineage>
</organism>
<dbReference type="Proteomes" id="UP000034954">
    <property type="component" value="Unassembled WGS sequence"/>
</dbReference>
<keyword evidence="1" id="KW-0472">Membrane</keyword>
<evidence type="ECO:0000256" key="1">
    <source>
        <dbReference type="SAM" id="Phobius"/>
    </source>
</evidence>
<reference evidence="2 3" key="1">
    <citation type="journal article" date="2013" name="BMC Microbiol.">
        <title>Identification of the type II cytochrome c maturation pathway in anammox bacteria by comparative genomics.</title>
        <authorList>
            <person name="Ferousi C."/>
            <person name="Speth D.R."/>
            <person name="Reimann J."/>
            <person name="Op den Camp H.J."/>
            <person name="Allen J.W."/>
            <person name="Keltjens J.T."/>
            <person name="Jetten M.S."/>
        </authorList>
    </citation>
    <scope>NUCLEOTIDE SEQUENCE [LARGE SCALE GENOMIC DNA]</scope>
    <source>
        <strain evidence="2">RU1</strain>
    </source>
</reference>
<keyword evidence="1" id="KW-0812">Transmembrane</keyword>
<evidence type="ECO:0008006" key="4">
    <source>
        <dbReference type="Google" id="ProtNLM"/>
    </source>
</evidence>
<dbReference type="AlphaFoldDB" id="A0A0M2US10"/>
<keyword evidence="1" id="KW-1133">Transmembrane helix</keyword>
<name>A0A0M2US10_9BACT</name>
<comment type="caution">
    <text evidence="2">The sequence shown here is derived from an EMBL/GenBank/DDBJ whole genome shotgun (WGS) entry which is preliminary data.</text>
</comment>
<sequence length="532" mass="62401">MNNNNDFSTIFIFPFKYERADKKNLEPDKIAHILSSGNNDSEKGWAIAHYALDSIKNYNEFSYFHPYVQRAIFNKEGNVGMEFLKRTDFHTLKLEYYDSNNMQQTMETQVNEIDIHLFDNQIGLLTITTEKQRGDSKTDFQTFLRYNDIARRVYPPYLGENNTCSPKLESKILPVKISLCKDSDPKDFIHEDFKPIDLEEAKYKDKYKDIVYLSNIIKELLAPFDLKHTYNMSMDNGKIYYTPFIDDRMFIVSYYSDNAKSKELQDRCCAGYVYETSDDWYRFIFVDGNYANIENDAMKYDLIRRHTYARWAKSGSLFGMSRYSFVLLCATDAPSYLKQHMKSMYYQIALIVLFQRAMLLKFAEDIDGLTGEFETGRCSKKLKDDSDRLHGEFIKFVNKYWFIEVTPQEQGIEIYDQWMGLLNLEKLYDELQREISELAGYVEDKIEAETNSRVTMITYVGFPVLILGLIVGILQCDVCQIKNALPFKIIAIILGMGLLFVFFCPRFRHTVNCKMISRLKDKLSRWCSPKEP</sequence>
<feature type="transmembrane region" description="Helical" evidence="1">
    <location>
        <begin position="456"/>
        <end position="473"/>
    </location>
</feature>
<accession>A0A0M2US10</accession>
<dbReference type="EMBL" id="LAQJ01000231">
    <property type="protein sequence ID" value="KKO18863.1"/>
    <property type="molecule type" value="Genomic_DNA"/>
</dbReference>
<feature type="transmembrane region" description="Helical" evidence="1">
    <location>
        <begin position="485"/>
        <end position="503"/>
    </location>
</feature>
<protein>
    <recommendedName>
        <fullName evidence="4">CorA-like Mg2+ transporter protein</fullName>
    </recommendedName>
</protein>
<gene>
    <name evidence="2" type="ORF">BROFUL_02409</name>
</gene>
<proteinExistence type="predicted"/>